<evidence type="ECO:0000256" key="8">
    <source>
        <dbReference type="ARBA" id="ARBA00023136"/>
    </source>
</evidence>
<keyword evidence="8 14" id="KW-0472">Membrane</keyword>
<feature type="region of interest" description="Disordered" evidence="13">
    <location>
        <begin position="598"/>
        <end position="630"/>
    </location>
</feature>
<proteinExistence type="inferred from homology"/>
<comment type="catalytic activity">
    <reaction evidence="9">
        <text>a 1,2-diacyl-sn-glycerol + UDP-alpha-D-glucose = a 1,2-diacyl-3-O-(beta-D-glucopyranosyl)-sn-glycerol + UDP + H(+)</text>
        <dbReference type="Rhea" id="RHEA:17285"/>
        <dbReference type="ChEBI" id="CHEBI:15378"/>
        <dbReference type="ChEBI" id="CHEBI:17815"/>
        <dbReference type="ChEBI" id="CHEBI:58223"/>
        <dbReference type="ChEBI" id="CHEBI:58885"/>
        <dbReference type="ChEBI" id="CHEBI:75799"/>
        <dbReference type="EC" id="2.4.1.336"/>
    </reaction>
</comment>
<keyword evidence="5 14" id="KW-0812">Transmembrane</keyword>
<evidence type="ECO:0000256" key="11">
    <source>
        <dbReference type="ARBA" id="ARBA00068721"/>
    </source>
</evidence>
<comment type="similarity">
    <text evidence="2">Belongs to the glycosyltransferase 2 family.</text>
</comment>
<feature type="transmembrane region" description="Helical" evidence="14">
    <location>
        <begin position="432"/>
        <end position="453"/>
    </location>
</feature>
<sequence>MAVLDVCAAALATTALANLGAAALLWRRSRVGGPLRHEREVIAGIAAASALGGWAVTGESVTAALAVAAIGALSLAFGRSHPAGRWASAAAAQLHVLFAAFWIVFAATVDAGPVVAVLAVAWAAAGAVTLPSRLIDGHLHREVLCRDGWTRPKRLDPAAVRGGGRLISVHVPTYAEPPEVVCATLDALARQVYRDFEVIVIDNNTVDERLWRPVEQHCRRLGRRFTFLHVAPLTGAKAGALNHALRHTDLDAELIAVVDADYQASPHFLSSLAGYFDDPAIDFVQTRHDYRDWAGNPYLRACYWEYRIMYATYLVSRNEQHTALTTGTMCLLRRSALDGVGGWAQWCPTEDSELAIRLHAAGHHGLYLDESLGRGLIPPTFDGYRAQRHRWIRGPVQELRRHWRLYLPARWAAPSSLRPVQKLLLANHGLRSVVTGLSATTVWLVAAVVLAAAWLRPAAAVPIAALLALVAGRASMEWIGMLAHRHATGCSATDAAQAALARAALSRVECSAGLSGWLGRSRPWGRTAKFGARPRGLRSLDAVRTELAEGVGFGVILLIGVLTWSGSGLLAVALLAVAERSASCLAAPLLALRADGTLRPARTGGPRHRATGLPRQRPPGRRLPDRPRRR</sequence>
<keyword evidence="7 14" id="KW-1133">Transmembrane helix</keyword>
<dbReference type="Gene3D" id="3.90.550.10">
    <property type="entry name" value="Spore Coat Polysaccharide Biosynthesis Protein SpsA, Chain A"/>
    <property type="match status" value="1"/>
</dbReference>
<keyword evidence="4" id="KW-0808">Transferase</keyword>
<reference evidence="15 16" key="1">
    <citation type="submission" date="2020-08" db="EMBL/GenBank/DDBJ databases">
        <title>Sequencing the genomes of 1000 actinobacteria strains.</title>
        <authorList>
            <person name="Klenk H.-P."/>
        </authorList>
    </citation>
    <scope>NUCLEOTIDE SEQUENCE [LARGE SCALE GENOMIC DNA]</scope>
    <source>
        <strain evidence="15 16">DSM 45362</strain>
    </source>
</reference>
<organism evidence="15 16">
    <name type="scientific">Allocatelliglobosispora scoriae</name>
    <dbReference type="NCBI Taxonomy" id="643052"/>
    <lineage>
        <taxon>Bacteria</taxon>
        <taxon>Bacillati</taxon>
        <taxon>Actinomycetota</taxon>
        <taxon>Actinomycetes</taxon>
        <taxon>Micromonosporales</taxon>
        <taxon>Micromonosporaceae</taxon>
        <taxon>Allocatelliglobosispora</taxon>
    </lineage>
</organism>
<evidence type="ECO:0000256" key="3">
    <source>
        <dbReference type="ARBA" id="ARBA00022676"/>
    </source>
</evidence>
<dbReference type="SUPFAM" id="SSF53448">
    <property type="entry name" value="Nucleotide-diphospho-sugar transferases"/>
    <property type="match status" value="1"/>
</dbReference>
<comment type="subcellular location">
    <subcellularLocation>
        <location evidence="1">Membrane</location>
        <topology evidence="1">Multi-pass membrane protein</topology>
    </subcellularLocation>
</comment>
<dbReference type="AlphaFoldDB" id="A0A841BGN6"/>
<dbReference type="Pfam" id="PF13641">
    <property type="entry name" value="Glyco_tranf_2_3"/>
    <property type="match status" value="1"/>
</dbReference>
<name>A0A841BGN6_9ACTN</name>
<dbReference type="EMBL" id="JACHMN010000001">
    <property type="protein sequence ID" value="MBB5866795.1"/>
    <property type="molecule type" value="Genomic_DNA"/>
</dbReference>
<evidence type="ECO:0000256" key="1">
    <source>
        <dbReference type="ARBA" id="ARBA00004141"/>
    </source>
</evidence>
<dbReference type="RefSeq" id="WP_184830848.1">
    <property type="nucleotide sequence ID" value="NZ_JACHMN010000001.1"/>
</dbReference>
<feature type="transmembrane region" description="Helical" evidence="14">
    <location>
        <begin position="459"/>
        <end position="476"/>
    </location>
</feature>
<dbReference type="InterPro" id="IPR029044">
    <property type="entry name" value="Nucleotide-diphossugar_trans"/>
</dbReference>
<evidence type="ECO:0000256" key="6">
    <source>
        <dbReference type="ARBA" id="ARBA00022842"/>
    </source>
</evidence>
<evidence type="ECO:0000256" key="13">
    <source>
        <dbReference type="SAM" id="MobiDB-lite"/>
    </source>
</evidence>
<protein>
    <recommendedName>
        <fullName evidence="11">Beta-monoglucosyldiacylglycerol synthase</fullName>
        <ecNumber evidence="10">2.4.1.336</ecNumber>
    </recommendedName>
    <alternativeName>
        <fullName evidence="12">UDP-glucose:1,2-diacylglycerol 3-beta-D-glucosyltransferase</fullName>
    </alternativeName>
</protein>
<evidence type="ECO:0000256" key="4">
    <source>
        <dbReference type="ARBA" id="ARBA00022679"/>
    </source>
</evidence>
<dbReference type="InterPro" id="IPR050321">
    <property type="entry name" value="Glycosyltr_2/OpgH_subfam"/>
</dbReference>
<evidence type="ECO:0000256" key="14">
    <source>
        <dbReference type="SAM" id="Phobius"/>
    </source>
</evidence>
<comment type="caution">
    <text evidence="15">The sequence shown here is derived from an EMBL/GenBank/DDBJ whole genome shotgun (WGS) entry which is preliminary data.</text>
</comment>
<evidence type="ECO:0000313" key="16">
    <source>
        <dbReference type="Proteomes" id="UP000587527"/>
    </source>
</evidence>
<keyword evidence="6" id="KW-0460">Magnesium</keyword>
<evidence type="ECO:0000256" key="7">
    <source>
        <dbReference type="ARBA" id="ARBA00022989"/>
    </source>
</evidence>
<keyword evidence="3" id="KW-0328">Glycosyltransferase</keyword>
<accession>A0A841BGN6</accession>
<dbReference type="GO" id="GO:0016758">
    <property type="term" value="F:hexosyltransferase activity"/>
    <property type="evidence" value="ECO:0007669"/>
    <property type="project" value="TreeGrafter"/>
</dbReference>
<evidence type="ECO:0000256" key="12">
    <source>
        <dbReference type="ARBA" id="ARBA00078564"/>
    </source>
</evidence>
<dbReference type="GO" id="GO:0005886">
    <property type="term" value="C:plasma membrane"/>
    <property type="evidence" value="ECO:0007669"/>
    <property type="project" value="TreeGrafter"/>
</dbReference>
<keyword evidence="16" id="KW-1185">Reference proteome</keyword>
<dbReference type="PANTHER" id="PTHR43867:SF4">
    <property type="entry name" value="BETA-(1-3)-GLUCOSYL TRANSFERASE"/>
    <property type="match status" value="1"/>
</dbReference>
<evidence type="ECO:0000256" key="10">
    <source>
        <dbReference type="ARBA" id="ARBA00066964"/>
    </source>
</evidence>
<dbReference type="Proteomes" id="UP000587527">
    <property type="component" value="Unassembled WGS sequence"/>
</dbReference>
<dbReference type="FunFam" id="3.90.550.10:FF:000164">
    <property type="entry name" value="Beta-(1-3)-glucosyl transferase"/>
    <property type="match status" value="1"/>
</dbReference>
<evidence type="ECO:0000256" key="9">
    <source>
        <dbReference type="ARBA" id="ARBA00053004"/>
    </source>
</evidence>
<feature type="transmembrane region" description="Helical" evidence="14">
    <location>
        <begin position="61"/>
        <end position="79"/>
    </location>
</feature>
<evidence type="ECO:0000313" key="15">
    <source>
        <dbReference type="EMBL" id="MBB5866795.1"/>
    </source>
</evidence>
<evidence type="ECO:0000256" key="5">
    <source>
        <dbReference type="ARBA" id="ARBA00022692"/>
    </source>
</evidence>
<dbReference type="EC" id="2.4.1.336" evidence="10"/>
<gene>
    <name evidence="15" type="ORF">F4553_000174</name>
</gene>
<evidence type="ECO:0000256" key="2">
    <source>
        <dbReference type="ARBA" id="ARBA00006739"/>
    </source>
</evidence>
<dbReference type="PANTHER" id="PTHR43867">
    <property type="entry name" value="CELLULOSE SYNTHASE CATALYTIC SUBUNIT A [UDP-FORMING]"/>
    <property type="match status" value="1"/>
</dbReference>